<dbReference type="AlphaFoldDB" id="A0A9D6QJ62"/>
<accession>A0A9D6QJ62</accession>
<evidence type="ECO:0000313" key="2">
    <source>
        <dbReference type="Proteomes" id="UP000807850"/>
    </source>
</evidence>
<gene>
    <name evidence="1" type="ORF">HY076_07945</name>
</gene>
<reference evidence="1" key="1">
    <citation type="submission" date="2020-07" db="EMBL/GenBank/DDBJ databases">
        <title>Huge and variable diversity of episymbiotic CPR bacteria and DPANN archaea in groundwater ecosystems.</title>
        <authorList>
            <person name="He C.Y."/>
            <person name="Keren R."/>
            <person name="Whittaker M."/>
            <person name="Farag I.F."/>
            <person name="Doudna J."/>
            <person name="Cate J.H.D."/>
            <person name="Banfield J.F."/>
        </authorList>
    </citation>
    <scope>NUCLEOTIDE SEQUENCE</scope>
    <source>
        <strain evidence="1">NC_groundwater_928_Pr1_S-0.2um_72_17</strain>
    </source>
</reference>
<comment type="caution">
    <text evidence="1">The sequence shown here is derived from an EMBL/GenBank/DDBJ whole genome shotgun (WGS) entry which is preliminary data.</text>
</comment>
<organism evidence="1 2">
    <name type="scientific">Eiseniibacteriota bacterium</name>
    <dbReference type="NCBI Taxonomy" id="2212470"/>
    <lineage>
        <taxon>Bacteria</taxon>
        <taxon>Candidatus Eiseniibacteriota</taxon>
    </lineage>
</organism>
<name>A0A9D6QJ62_UNCEI</name>
<dbReference type="EMBL" id="JACQAY010000260">
    <property type="protein sequence ID" value="MBI3540187.1"/>
    <property type="molecule type" value="Genomic_DNA"/>
</dbReference>
<evidence type="ECO:0000313" key="1">
    <source>
        <dbReference type="EMBL" id="MBI3540187.1"/>
    </source>
</evidence>
<protein>
    <submittedName>
        <fullName evidence="1">Uncharacterized protein</fullName>
    </submittedName>
</protein>
<sequence length="139" mass="16250">MPSQKLVRCEIRRRGADEPLSPRYIPLEIFGLWEYLMSRKHEFEIVSPCASLWLDMEDSPEAAYSENQYERVTEVTVFVYSGRDGMFTRVCRYFPTSECEAVKRIFLAHYAGDAERVRPQIRERTGIWIHRELAAPATA</sequence>
<proteinExistence type="predicted"/>
<dbReference type="Proteomes" id="UP000807850">
    <property type="component" value="Unassembled WGS sequence"/>
</dbReference>